<evidence type="ECO:0000313" key="4">
    <source>
        <dbReference type="Proteomes" id="UP000617734"/>
    </source>
</evidence>
<dbReference type="Pfam" id="PF00107">
    <property type="entry name" value="ADH_zinc_N"/>
    <property type="match status" value="1"/>
</dbReference>
<dbReference type="SMART" id="SM00829">
    <property type="entry name" value="PKS_ER"/>
    <property type="match status" value="1"/>
</dbReference>
<reference evidence="3" key="1">
    <citation type="journal article" date="2014" name="Int. J. Syst. Evol. Microbiol.">
        <title>Complete genome sequence of Corynebacterium casei LMG S-19264T (=DSM 44701T), isolated from a smear-ripened cheese.</title>
        <authorList>
            <consortium name="US DOE Joint Genome Institute (JGI-PGF)"/>
            <person name="Walter F."/>
            <person name="Albersmeier A."/>
            <person name="Kalinowski J."/>
            <person name="Ruckert C."/>
        </authorList>
    </citation>
    <scope>NUCLEOTIDE SEQUENCE</scope>
    <source>
        <strain evidence="3">JCM 4646</strain>
    </source>
</reference>
<gene>
    <name evidence="3" type="ORF">GCM10018781_14120</name>
</gene>
<keyword evidence="1" id="KW-0560">Oxidoreductase</keyword>
<dbReference type="EMBL" id="BNBO01000005">
    <property type="protein sequence ID" value="GHH63956.1"/>
    <property type="molecule type" value="Genomic_DNA"/>
</dbReference>
<proteinExistence type="predicted"/>
<dbReference type="RefSeq" id="WP_190209922.1">
    <property type="nucleotide sequence ID" value="NZ_BNBO01000005.1"/>
</dbReference>
<evidence type="ECO:0000259" key="2">
    <source>
        <dbReference type="SMART" id="SM00829"/>
    </source>
</evidence>
<dbReference type="FunFam" id="3.40.50.720:FF:000121">
    <property type="entry name" value="Prostaglandin reductase 2"/>
    <property type="match status" value="1"/>
</dbReference>
<dbReference type="Gene3D" id="3.40.50.720">
    <property type="entry name" value="NAD(P)-binding Rossmann-like Domain"/>
    <property type="match status" value="1"/>
</dbReference>
<dbReference type="Gene3D" id="3.90.180.10">
    <property type="entry name" value="Medium-chain alcohol dehydrogenases, catalytic domain"/>
    <property type="match status" value="1"/>
</dbReference>
<dbReference type="GO" id="GO:0016628">
    <property type="term" value="F:oxidoreductase activity, acting on the CH-CH group of donors, NAD or NADP as acceptor"/>
    <property type="evidence" value="ECO:0007669"/>
    <property type="project" value="InterPro"/>
</dbReference>
<dbReference type="AlphaFoldDB" id="A0A919FF98"/>
<sequence>MAEQAVPTVAREWHLAARPQGWPTPADFALVEAPVRQPGPGQILVRNEYLSVDPYMRGRMNDVKSYVPPFALGEVMDGGAVGRVVASQAEGFAVGDAVLHGLGWREYATLDAGHAVKVDAEAAPLSYYLGVLGMPGLTAYAGLLAVAGLKEGDRVFVSGAAGAVGSLVGQIARLKGASRVVGSAGSAEKVATLVDDYGFDAAFNYKDGPVREQLEKAAPEGIDVYFDNVGGEHLEAAIWALNVHGRAVLCGAIAQYNDTSAPAGPRNLALAIGKRLRLEGLLVRDHAELQPRFTAEVAGWLRDGSLHYDETVVDGVEHAADAFIGLLRGGNTGKMVVRLAP</sequence>
<name>A0A919FF98_9ACTN</name>
<protein>
    <submittedName>
        <fullName evidence="3">NADP-dependent oxidoreductase</fullName>
    </submittedName>
</protein>
<dbReference type="Pfam" id="PF16884">
    <property type="entry name" value="ADH_N_2"/>
    <property type="match status" value="1"/>
</dbReference>
<dbReference type="InterPro" id="IPR011032">
    <property type="entry name" value="GroES-like_sf"/>
</dbReference>
<dbReference type="GeneID" id="95351908"/>
<evidence type="ECO:0000313" key="3">
    <source>
        <dbReference type="EMBL" id="GHH63956.1"/>
    </source>
</evidence>
<organism evidence="3 4">
    <name type="scientific">Kitasatospora indigofera</name>
    <dbReference type="NCBI Taxonomy" id="67307"/>
    <lineage>
        <taxon>Bacteria</taxon>
        <taxon>Bacillati</taxon>
        <taxon>Actinomycetota</taxon>
        <taxon>Actinomycetes</taxon>
        <taxon>Kitasatosporales</taxon>
        <taxon>Streptomycetaceae</taxon>
        <taxon>Kitasatospora</taxon>
    </lineage>
</organism>
<dbReference type="InterPro" id="IPR020843">
    <property type="entry name" value="ER"/>
</dbReference>
<dbReference type="InterPro" id="IPR036291">
    <property type="entry name" value="NAD(P)-bd_dom_sf"/>
</dbReference>
<reference evidence="3" key="2">
    <citation type="submission" date="2020-09" db="EMBL/GenBank/DDBJ databases">
        <authorList>
            <person name="Sun Q."/>
            <person name="Ohkuma M."/>
        </authorList>
    </citation>
    <scope>NUCLEOTIDE SEQUENCE</scope>
    <source>
        <strain evidence="3">JCM 4646</strain>
    </source>
</reference>
<keyword evidence="4" id="KW-1185">Reference proteome</keyword>
<dbReference type="InterPro" id="IPR041694">
    <property type="entry name" value="ADH_N_2"/>
</dbReference>
<dbReference type="SUPFAM" id="SSF50129">
    <property type="entry name" value="GroES-like"/>
    <property type="match status" value="1"/>
</dbReference>
<feature type="domain" description="Enoyl reductase (ER)" evidence="2">
    <location>
        <begin position="23"/>
        <end position="337"/>
    </location>
</feature>
<evidence type="ECO:0000256" key="1">
    <source>
        <dbReference type="ARBA" id="ARBA00023002"/>
    </source>
</evidence>
<accession>A0A919FF98</accession>
<dbReference type="Proteomes" id="UP000617734">
    <property type="component" value="Unassembled WGS sequence"/>
</dbReference>
<dbReference type="CDD" id="cd05288">
    <property type="entry name" value="PGDH"/>
    <property type="match status" value="1"/>
</dbReference>
<dbReference type="PANTHER" id="PTHR43205">
    <property type="entry name" value="PROSTAGLANDIN REDUCTASE"/>
    <property type="match status" value="1"/>
</dbReference>
<dbReference type="InterPro" id="IPR045010">
    <property type="entry name" value="MDR_fam"/>
</dbReference>
<dbReference type="PANTHER" id="PTHR43205:SF7">
    <property type="entry name" value="PROSTAGLANDIN REDUCTASE 1"/>
    <property type="match status" value="1"/>
</dbReference>
<dbReference type="SUPFAM" id="SSF51735">
    <property type="entry name" value="NAD(P)-binding Rossmann-fold domains"/>
    <property type="match status" value="1"/>
</dbReference>
<comment type="caution">
    <text evidence="3">The sequence shown here is derived from an EMBL/GenBank/DDBJ whole genome shotgun (WGS) entry which is preliminary data.</text>
</comment>
<dbReference type="InterPro" id="IPR013149">
    <property type="entry name" value="ADH-like_C"/>
</dbReference>